<dbReference type="GO" id="GO:0010427">
    <property type="term" value="F:abscisic acid binding"/>
    <property type="evidence" value="ECO:0007669"/>
    <property type="project" value="InterPro"/>
</dbReference>
<dbReference type="GO" id="GO:0004864">
    <property type="term" value="F:protein phosphatase inhibitor activity"/>
    <property type="evidence" value="ECO:0007669"/>
    <property type="project" value="InterPro"/>
</dbReference>
<dbReference type="InterPro" id="IPR023393">
    <property type="entry name" value="START-like_dom_sf"/>
</dbReference>
<sequence>MGIQTTHLELSSPVPAEKMFKGLILDIDNILPKAAPGAYKNIDIKGDGGPGTVKHITLGDDSPHKNVTLRTDAIDKQAMTADMSAIDGDILLGIVDKIETHIKVAPAAGGGCTCTHTSKYHTKGDAVVPQENLKIADEQGTKLFKAIEAYLLDN</sequence>
<dbReference type="PRINTS" id="PR00634">
    <property type="entry name" value="BETALLERGEN"/>
</dbReference>
<protein>
    <submittedName>
        <fullName evidence="3">Major allergen Pru ar 1</fullName>
    </submittedName>
</protein>
<dbReference type="GO" id="GO:0009738">
    <property type="term" value="P:abscisic acid-activated signaling pathway"/>
    <property type="evidence" value="ECO:0007669"/>
    <property type="project" value="InterPro"/>
</dbReference>
<dbReference type="Gene3D" id="3.30.530.20">
    <property type="match status" value="1"/>
</dbReference>
<dbReference type="GO" id="GO:0005737">
    <property type="term" value="C:cytoplasm"/>
    <property type="evidence" value="ECO:0007669"/>
    <property type="project" value="TreeGrafter"/>
</dbReference>
<dbReference type="CDD" id="cd07816">
    <property type="entry name" value="Bet_v1-like"/>
    <property type="match status" value="1"/>
</dbReference>
<evidence type="ECO:0000259" key="2">
    <source>
        <dbReference type="SMART" id="SM01037"/>
    </source>
</evidence>
<evidence type="ECO:0000313" key="4">
    <source>
        <dbReference type="Proteomes" id="UP001237642"/>
    </source>
</evidence>
<dbReference type="AlphaFoldDB" id="A0AAD8IA89"/>
<organism evidence="3 4">
    <name type="scientific">Heracleum sosnowskyi</name>
    <dbReference type="NCBI Taxonomy" id="360622"/>
    <lineage>
        <taxon>Eukaryota</taxon>
        <taxon>Viridiplantae</taxon>
        <taxon>Streptophyta</taxon>
        <taxon>Embryophyta</taxon>
        <taxon>Tracheophyta</taxon>
        <taxon>Spermatophyta</taxon>
        <taxon>Magnoliopsida</taxon>
        <taxon>eudicotyledons</taxon>
        <taxon>Gunneridae</taxon>
        <taxon>Pentapetalae</taxon>
        <taxon>asterids</taxon>
        <taxon>campanulids</taxon>
        <taxon>Apiales</taxon>
        <taxon>Apiaceae</taxon>
        <taxon>Apioideae</taxon>
        <taxon>apioid superclade</taxon>
        <taxon>Tordylieae</taxon>
        <taxon>Tordyliinae</taxon>
        <taxon>Heracleum</taxon>
    </lineage>
</organism>
<dbReference type="GO" id="GO:0006952">
    <property type="term" value="P:defense response"/>
    <property type="evidence" value="ECO:0007669"/>
    <property type="project" value="InterPro"/>
</dbReference>
<name>A0AAD8IA89_9APIA</name>
<dbReference type="InterPro" id="IPR000916">
    <property type="entry name" value="Bet_v_I/MLP"/>
</dbReference>
<comment type="caution">
    <text evidence="3">The sequence shown here is derived from an EMBL/GenBank/DDBJ whole genome shotgun (WGS) entry which is preliminary data.</text>
</comment>
<feature type="domain" description="Bet v I/Major latex protein" evidence="2">
    <location>
        <begin position="1"/>
        <end position="154"/>
    </location>
</feature>
<keyword evidence="4" id="KW-1185">Reference proteome</keyword>
<dbReference type="Pfam" id="PF00407">
    <property type="entry name" value="Bet_v_1"/>
    <property type="match status" value="1"/>
</dbReference>
<evidence type="ECO:0000313" key="3">
    <source>
        <dbReference type="EMBL" id="KAK1380305.1"/>
    </source>
</evidence>
<reference evidence="3" key="1">
    <citation type="submission" date="2023-02" db="EMBL/GenBank/DDBJ databases">
        <title>Genome of toxic invasive species Heracleum sosnowskyi carries increased number of genes despite the absence of recent whole-genome duplications.</title>
        <authorList>
            <person name="Schelkunov M."/>
            <person name="Shtratnikova V."/>
            <person name="Makarenko M."/>
            <person name="Klepikova A."/>
            <person name="Omelchenko D."/>
            <person name="Novikova G."/>
            <person name="Obukhova E."/>
            <person name="Bogdanov V."/>
            <person name="Penin A."/>
            <person name="Logacheva M."/>
        </authorList>
    </citation>
    <scope>NUCLEOTIDE SEQUENCE</scope>
    <source>
        <strain evidence="3">Hsosn_3</strain>
        <tissue evidence="3">Leaf</tissue>
    </source>
</reference>
<dbReference type="InterPro" id="IPR050279">
    <property type="entry name" value="Plant_def-hormone_signal"/>
</dbReference>
<dbReference type="SMART" id="SM01037">
    <property type="entry name" value="Bet_v_1"/>
    <property type="match status" value="1"/>
</dbReference>
<dbReference type="GO" id="GO:0005634">
    <property type="term" value="C:nucleus"/>
    <property type="evidence" value="ECO:0007669"/>
    <property type="project" value="TreeGrafter"/>
</dbReference>
<dbReference type="PANTHER" id="PTHR31213">
    <property type="entry name" value="OS08G0374000 PROTEIN-RELATED"/>
    <property type="match status" value="1"/>
</dbReference>
<dbReference type="FunFam" id="3.30.530.20:FF:000007">
    <property type="entry name" value="Major pollen allergen Bet v 1-A"/>
    <property type="match status" value="1"/>
</dbReference>
<gene>
    <name evidence="3" type="ORF">POM88_027049</name>
</gene>
<reference evidence="3" key="2">
    <citation type="submission" date="2023-05" db="EMBL/GenBank/DDBJ databases">
        <authorList>
            <person name="Schelkunov M.I."/>
        </authorList>
    </citation>
    <scope>NUCLEOTIDE SEQUENCE</scope>
    <source>
        <strain evidence="3">Hsosn_3</strain>
        <tissue evidence="3">Leaf</tissue>
    </source>
</reference>
<dbReference type="PANTHER" id="PTHR31213:SF55">
    <property type="entry name" value="STRESS-INDUCED PROTEIN SAM22"/>
    <property type="match status" value="1"/>
</dbReference>
<dbReference type="Proteomes" id="UP001237642">
    <property type="component" value="Unassembled WGS sequence"/>
</dbReference>
<proteinExistence type="inferred from homology"/>
<accession>A0AAD8IA89</accession>
<dbReference type="InterPro" id="IPR024949">
    <property type="entry name" value="Bet_v_I_allergen"/>
</dbReference>
<dbReference type="GO" id="GO:0038023">
    <property type="term" value="F:signaling receptor activity"/>
    <property type="evidence" value="ECO:0007669"/>
    <property type="project" value="InterPro"/>
</dbReference>
<comment type="similarity">
    <text evidence="1">Belongs to the BetVI family.</text>
</comment>
<dbReference type="SUPFAM" id="SSF55961">
    <property type="entry name" value="Bet v1-like"/>
    <property type="match status" value="1"/>
</dbReference>
<evidence type="ECO:0000256" key="1">
    <source>
        <dbReference type="ARBA" id="ARBA00009744"/>
    </source>
</evidence>
<dbReference type="EMBL" id="JAUIZM010000006">
    <property type="protein sequence ID" value="KAK1380305.1"/>
    <property type="molecule type" value="Genomic_DNA"/>
</dbReference>